<dbReference type="PANTHER" id="PTHR30294">
    <property type="entry name" value="MEMBRANE COMPONENT OF ABC TRANSPORTER YHHJ-RELATED"/>
    <property type="match status" value="1"/>
</dbReference>
<gene>
    <name evidence="7" type="primary">gldF</name>
    <name evidence="7" type="ORF">ACFFIP_02255</name>
</gene>
<feature type="transmembrane region" description="Helical" evidence="6">
    <location>
        <begin position="171"/>
        <end position="197"/>
    </location>
</feature>
<evidence type="ECO:0000256" key="3">
    <source>
        <dbReference type="ARBA" id="ARBA00022692"/>
    </source>
</evidence>
<feature type="transmembrane region" description="Helical" evidence="6">
    <location>
        <begin position="94"/>
        <end position="118"/>
    </location>
</feature>
<dbReference type="InterPro" id="IPR019860">
    <property type="entry name" value="Motility-assoc_ABC_perm_GldF"/>
</dbReference>
<reference evidence="7 8" key="1">
    <citation type="submission" date="2024-09" db="EMBL/GenBank/DDBJ databases">
        <authorList>
            <person name="Sun Q."/>
            <person name="Mori K."/>
        </authorList>
    </citation>
    <scope>NUCLEOTIDE SEQUENCE [LARGE SCALE GENOMIC DNA]</scope>
    <source>
        <strain evidence="7 8">CCM 7650</strain>
    </source>
</reference>
<dbReference type="RefSeq" id="WP_382385935.1">
    <property type="nucleotide sequence ID" value="NZ_JBHLWI010000004.1"/>
</dbReference>
<name>A0ABV6FNP3_9BACT</name>
<evidence type="ECO:0000256" key="1">
    <source>
        <dbReference type="ARBA" id="ARBA00004651"/>
    </source>
</evidence>
<dbReference type="Proteomes" id="UP001589797">
    <property type="component" value="Unassembled WGS sequence"/>
</dbReference>
<evidence type="ECO:0000313" key="7">
    <source>
        <dbReference type="EMBL" id="MFC0261488.1"/>
    </source>
</evidence>
<feature type="transmembrane region" description="Helical" evidence="6">
    <location>
        <begin position="217"/>
        <end position="237"/>
    </location>
</feature>
<evidence type="ECO:0000256" key="4">
    <source>
        <dbReference type="ARBA" id="ARBA00022989"/>
    </source>
</evidence>
<keyword evidence="2" id="KW-1003">Cell membrane</keyword>
<keyword evidence="4 6" id="KW-1133">Transmembrane helix</keyword>
<keyword evidence="8" id="KW-1185">Reference proteome</keyword>
<organism evidence="7 8">
    <name type="scientific">Fontibacter flavus</name>
    <dbReference type="NCBI Taxonomy" id="654838"/>
    <lineage>
        <taxon>Bacteria</taxon>
        <taxon>Pseudomonadati</taxon>
        <taxon>Bacteroidota</taxon>
        <taxon>Cytophagia</taxon>
        <taxon>Cytophagales</taxon>
        <taxon>Cyclobacteriaceae</taxon>
        <taxon>Fontibacter</taxon>
    </lineage>
</organism>
<protein>
    <submittedName>
        <fullName evidence="7">Gliding motility-associated ABC transporter permease subunit GldF</fullName>
    </submittedName>
</protein>
<keyword evidence="5 6" id="KW-0472">Membrane</keyword>
<evidence type="ECO:0000256" key="5">
    <source>
        <dbReference type="ARBA" id="ARBA00023136"/>
    </source>
</evidence>
<sequence>MSALYWKEINGFLSNLSGYLILSVFLVSLGLIIWVFPDTSVLEYGFADLEALFIYTPFVLVFLIPAITMKMIAEEKKSGTWELLMTSPLSINKIILAKYFAALTLIIIAIIPTLIYYFSIVELGDPVGNIDHAGFFGSWIGLIMISAVFAAIGIFASSLTSHQMVAFISGVFISFLLYFGLTALVQLNVMSPFALFLEELSLSYHYQSMARGVIDGINLAYFLSIIVLMLGLAGILIRKR</sequence>
<comment type="subcellular location">
    <subcellularLocation>
        <location evidence="1">Cell membrane</location>
        <topology evidence="1">Multi-pass membrane protein</topology>
    </subcellularLocation>
</comment>
<feature type="transmembrane region" description="Helical" evidence="6">
    <location>
        <begin position="138"/>
        <end position="159"/>
    </location>
</feature>
<evidence type="ECO:0000313" key="8">
    <source>
        <dbReference type="Proteomes" id="UP001589797"/>
    </source>
</evidence>
<feature type="transmembrane region" description="Helical" evidence="6">
    <location>
        <begin position="12"/>
        <end position="36"/>
    </location>
</feature>
<proteinExistence type="predicted"/>
<comment type="caution">
    <text evidence="7">The sequence shown here is derived from an EMBL/GenBank/DDBJ whole genome shotgun (WGS) entry which is preliminary data.</text>
</comment>
<accession>A0ABV6FNP3</accession>
<dbReference type="Pfam" id="PF12679">
    <property type="entry name" value="ABC2_membrane_2"/>
    <property type="match status" value="1"/>
</dbReference>
<dbReference type="EMBL" id="JBHLWI010000004">
    <property type="protein sequence ID" value="MFC0261488.1"/>
    <property type="molecule type" value="Genomic_DNA"/>
</dbReference>
<dbReference type="NCBIfam" id="TIGR03518">
    <property type="entry name" value="ABC_perm_GldF"/>
    <property type="match status" value="1"/>
</dbReference>
<dbReference type="PANTHER" id="PTHR30294:SF29">
    <property type="entry name" value="MULTIDRUG ABC TRANSPORTER PERMEASE YBHS-RELATED"/>
    <property type="match status" value="1"/>
</dbReference>
<feature type="transmembrane region" description="Helical" evidence="6">
    <location>
        <begin position="52"/>
        <end position="73"/>
    </location>
</feature>
<dbReference type="InterPro" id="IPR051449">
    <property type="entry name" value="ABC-2_transporter_component"/>
</dbReference>
<evidence type="ECO:0000256" key="2">
    <source>
        <dbReference type="ARBA" id="ARBA00022475"/>
    </source>
</evidence>
<evidence type="ECO:0000256" key="6">
    <source>
        <dbReference type="SAM" id="Phobius"/>
    </source>
</evidence>
<keyword evidence="3 6" id="KW-0812">Transmembrane</keyword>